<feature type="transmembrane region" description="Helical" evidence="2">
    <location>
        <begin position="12"/>
        <end position="36"/>
    </location>
</feature>
<proteinExistence type="predicted"/>
<dbReference type="EMBL" id="LAZR01056736">
    <property type="protein sequence ID" value="KKK73561.1"/>
    <property type="molecule type" value="Genomic_DNA"/>
</dbReference>
<evidence type="ECO:0000256" key="1">
    <source>
        <dbReference type="SAM" id="Coils"/>
    </source>
</evidence>
<protein>
    <submittedName>
        <fullName evidence="3">Uncharacterized protein</fullName>
    </submittedName>
</protein>
<keyword evidence="2" id="KW-0472">Membrane</keyword>
<keyword evidence="1" id="KW-0175">Coiled coil</keyword>
<sequence>MKEETKQDLRKTALKFFPTILLIIIILLAFYIVALIIQDRITSFQAEILGYSSAALIVIFSGVSLFFKYLTEEQNRKLTVQHDVDNTKIEELEKELERLQKDG</sequence>
<feature type="coiled-coil region" evidence="1">
    <location>
        <begin position="75"/>
        <end position="102"/>
    </location>
</feature>
<gene>
    <name evidence="3" type="ORF">LCGC14_2892630</name>
</gene>
<keyword evidence="2" id="KW-0812">Transmembrane</keyword>
<name>A0A0F9AMX3_9ZZZZ</name>
<dbReference type="AlphaFoldDB" id="A0A0F9AMX3"/>
<accession>A0A0F9AMX3</accession>
<keyword evidence="2" id="KW-1133">Transmembrane helix</keyword>
<reference evidence="3" key="1">
    <citation type="journal article" date="2015" name="Nature">
        <title>Complex archaea that bridge the gap between prokaryotes and eukaryotes.</title>
        <authorList>
            <person name="Spang A."/>
            <person name="Saw J.H."/>
            <person name="Jorgensen S.L."/>
            <person name="Zaremba-Niedzwiedzka K."/>
            <person name="Martijn J."/>
            <person name="Lind A.E."/>
            <person name="van Eijk R."/>
            <person name="Schleper C."/>
            <person name="Guy L."/>
            <person name="Ettema T.J."/>
        </authorList>
    </citation>
    <scope>NUCLEOTIDE SEQUENCE</scope>
</reference>
<comment type="caution">
    <text evidence="3">The sequence shown here is derived from an EMBL/GenBank/DDBJ whole genome shotgun (WGS) entry which is preliminary data.</text>
</comment>
<evidence type="ECO:0000256" key="2">
    <source>
        <dbReference type="SAM" id="Phobius"/>
    </source>
</evidence>
<evidence type="ECO:0000313" key="3">
    <source>
        <dbReference type="EMBL" id="KKK73561.1"/>
    </source>
</evidence>
<organism evidence="3">
    <name type="scientific">marine sediment metagenome</name>
    <dbReference type="NCBI Taxonomy" id="412755"/>
    <lineage>
        <taxon>unclassified sequences</taxon>
        <taxon>metagenomes</taxon>
        <taxon>ecological metagenomes</taxon>
    </lineage>
</organism>
<feature type="transmembrane region" description="Helical" evidence="2">
    <location>
        <begin position="48"/>
        <end position="67"/>
    </location>
</feature>